<keyword evidence="7 10" id="KW-0560">Oxidoreductase</keyword>
<dbReference type="Pfam" id="PF02558">
    <property type="entry name" value="ApbA"/>
    <property type="match status" value="1"/>
</dbReference>
<dbReference type="GO" id="GO:0008677">
    <property type="term" value="F:2-dehydropantoate 2-reductase activity"/>
    <property type="evidence" value="ECO:0007669"/>
    <property type="project" value="UniProtKB-EC"/>
</dbReference>
<comment type="catalytic activity">
    <reaction evidence="9 10">
        <text>(R)-pantoate + NADP(+) = 2-dehydropantoate + NADPH + H(+)</text>
        <dbReference type="Rhea" id="RHEA:16233"/>
        <dbReference type="ChEBI" id="CHEBI:11561"/>
        <dbReference type="ChEBI" id="CHEBI:15378"/>
        <dbReference type="ChEBI" id="CHEBI:15980"/>
        <dbReference type="ChEBI" id="CHEBI:57783"/>
        <dbReference type="ChEBI" id="CHEBI:58349"/>
        <dbReference type="EC" id="1.1.1.169"/>
    </reaction>
</comment>
<dbReference type="InterPro" id="IPR003710">
    <property type="entry name" value="ApbA"/>
</dbReference>
<sequence length="345" mass="36929">MVDDNTAVPPATLLVMGCGSVGAFLAARLQAAGAVVHCVGRGRMLNALRTHGLRATDIEAAPVELPVDSLHLHERLPSGLLPDLTLLTVKCSGTADAARALGQRLPPGSPVLSLQNGIDQAAQAREWAPRLDWLTGMVPFNVAELAPGHLHRGTTGRLAAEDAPVLQRLAPLFAHAGLPLQRHADMRPVQWGKLLLNLNNPVNALSGLPLRAELMNRGYRRILAALQREALAALAAAGIAPARMTPLPPQRLPAMLEAPDWLFRLLARRMLRIDPQARSSMADDLAQGRRTEIDELCGAVVRLGREHGVATPLNERMLSLVGHWPPPGEWPGADALHQALHASAP</sequence>
<dbReference type="PANTHER" id="PTHR43765">
    <property type="entry name" value="2-DEHYDROPANTOATE 2-REDUCTASE-RELATED"/>
    <property type="match status" value="1"/>
</dbReference>
<dbReference type="InterPro" id="IPR013752">
    <property type="entry name" value="KPA_reductase"/>
</dbReference>
<evidence type="ECO:0000256" key="8">
    <source>
        <dbReference type="ARBA" id="ARBA00032024"/>
    </source>
</evidence>
<dbReference type="Gene3D" id="3.40.50.720">
    <property type="entry name" value="NAD(P)-binding Rossmann-like Domain"/>
    <property type="match status" value="1"/>
</dbReference>
<keyword evidence="6 10" id="KW-0521">NADP</keyword>
<evidence type="ECO:0000256" key="4">
    <source>
        <dbReference type="ARBA" id="ARBA00019465"/>
    </source>
</evidence>
<comment type="pathway">
    <text evidence="1 10">Cofactor biosynthesis; (R)-pantothenate biosynthesis; (R)-pantoate from 3-methyl-2-oxobutanoate: step 2/2.</text>
</comment>
<dbReference type="GO" id="GO:0050661">
    <property type="term" value="F:NADP binding"/>
    <property type="evidence" value="ECO:0007669"/>
    <property type="project" value="TreeGrafter"/>
</dbReference>
<evidence type="ECO:0000256" key="5">
    <source>
        <dbReference type="ARBA" id="ARBA00022655"/>
    </source>
</evidence>
<evidence type="ECO:0000256" key="10">
    <source>
        <dbReference type="RuleBase" id="RU362068"/>
    </source>
</evidence>
<evidence type="ECO:0000256" key="3">
    <source>
        <dbReference type="ARBA" id="ARBA00013014"/>
    </source>
</evidence>
<dbReference type="InterPro" id="IPR050838">
    <property type="entry name" value="Ketopantoate_reductase"/>
</dbReference>
<evidence type="ECO:0000256" key="9">
    <source>
        <dbReference type="ARBA" id="ARBA00048793"/>
    </source>
</evidence>
<comment type="caution">
    <text evidence="13">The sequence shown here is derived from an EMBL/GenBank/DDBJ whole genome shotgun (WGS) entry which is preliminary data.</text>
</comment>
<evidence type="ECO:0000313" key="14">
    <source>
        <dbReference type="Proteomes" id="UP000678374"/>
    </source>
</evidence>
<gene>
    <name evidence="13" type="ORF">KAK06_01740</name>
</gene>
<evidence type="ECO:0000259" key="11">
    <source>
        <dbReference type="Pfam" id="PF02558"/>
    </source>
</evidence>
<dbReference type="Pfam" id="PF08546">
    <property type="entry name" value="ApbA_C"/>
    <property type="match status" value="1"/>
</dbReference>
<dbReference type="GO" id="GO:0015940">
    <property type="term" value="P:pantothenate biosynthetic process"/>
    <property type="evidence" value="ECO:0007669"/>
    <property type="project" value="UniProtKB-KW"/>
</dbReference>
<dbReference type="GO" id="GO:0005737">
    <property type="term" value="C:cytoplasm"/>
    <property type="evidence" value="ECO:0007669"/>
    <property type="project" value="TreeGrafter"/>
</dbReference>
<dbReference type="RefSeq" id="WP_210800015.1">
    <property type="nucleotide sequence ID" value="NZ_JAGQDE010000001.1"/>
</dbReference>
<evidence type="ECO:0000256" key="7">
    <source>
        <dbReference type="ARBA" id="ARBA00023002"/>
    </source>
</evidence>
<dbReference type="InterPro" id="IPR008927">
    <property type="entry name" value="6-PGluconate_DH-like_C_sf"/>
</dbReference>
<evidence type="ECO:0000259" key="12">
    <source>
        <dbReference type="Pfam" id="PF08546"/>
    </source>
</evidence>
<evidence type="ECO:0000256" key="2">
    <source>
        <dbReference type="ARBA" id="ARBA00007870"/>
    </source>
</evidence>
<evidence type="ECO:0000256" key="1">
    <source>
        <dbReference type="ARBA" id="ARBA00004994"/>
    </source>
</evidence>
<dbReference type="NCBIfam" id="NF006083">
    <property type="entry name" value="PRK08229.1"/>
    <property type="match status" value="1"/>
</dbReference>
<keyword evidence="14" id="KW-1185">Reference proteome</keyword>
<reference evidence="13" key="1">
    <citation type="submission" date="2021-04" db="EMBL/GenBank/DDBJ databases">
        <title>The genome sequence of Ideonella sp. 4Y11.</title>
        <authorList>
            <person name="Liu Y."/>
        </authorList>
    </citation>
    <scope>NUCLEOTIDE SEQUENCE</scope>
    <source>
        <strain evidence="13">4Y11</strain>
    </source>
</reference>
<dbReference type="SUPFAM" id="SSF51735">
    <property type="entry name" value="NAD(P)-binding Rossmann-fold domains"/>
    <property type="match status" value="1"/>
</dbReference>
<dbReference type="SUPFAM" id="SSF48179">
    <property type="entry name" value="6-phosphogluconate dehydrogenase C-terminal domain-like"/>
    <property type="match status" value="1"/>
</dbReference>
<comment type="function">
    <text evidence="10">Catalyzes the NADPH-dependent reduction of ketopantoate into pantoic acid.</text>
</comment>
<feature type="domain" description="Ketopantoate reductase C-terminal" evidence="12">
    <location>
        <begin position="185"/>
        <end position="322"/>
    </location>
</feature>
<dbReference type="PANTHER" id="PTHR43765:SF2">
    <property type="entry name" value="2-DEHYDROPANTOATE 2-REDUCTASE"/>
    <property type="match status" value="1"/>
</dbReference>
<dbReference type="Gene3D" id="1.10.1040.10">
    <property type="entry name" value="N-(1-d-carboxylethyl)-l-norvaline Dehydrogenase, domain 2"/>
    <property type="match status" value="1"/>
</dbReference>
<comment type="similarity">
    <text evidence="2 10">Belongs to the ketopantoate reductase family.</text>
</comment>
<protein>
    <recommendedName>
        <fullName evidence="4 10">2-dehydropantoate 2-reductase</fullName>
        <ecNumber evidence="3 10">1.1.1.169</ecNumber>
    </recommendedName>
    <alternativeName>
        <fullName evidence="8 10">Ketopantoate reductase</fullName>
    </alternativeName>
</protein>
<evidence type="ECO:0000256" key="6">
    <source>
        <dbReference type="ARBA" id="ARBA00022857"/>
    </source>
</evidence>
<name>A0A940YE89_9BURK</name>
<dbReference type="Proteomes" id="UP000678374">
    <property type="component" value="Unassembled WGS sequence"/>
</dbReference>
<accession>A0A940YE89</accession>
<dbReference type="InterPro" id="IPR013328">
    <property type="entry name" value="6PGD_dom2"/>
</dbReference>
<evidence type="ECO:0000313" key="13">
    <source>
        <dbReference type="EMBL" id="MBQ0957669.1"/>
    </source>
</evidence>
<dbReference type="InterPro" id="IPR036291">
    <property type="entry name" value="NAD(P)-bd_dom_sf"/>
</dbReference>
<dbReference type="EMBL" id="JAGQDE010000001">
    <property type="protein sequence ID" value="MBQ0957669.1"/>
    <property type="molecule type" value="Genomic_DNA"/>
</dbReference>
<dbReference type="AlphaFoldDB" id="A0A940YE89"/>
<keyword evidence="5 10" id="KW-0566">Pantothenate biosynthesis</keyword>
<dbReference type="InterPro" id="IPR013332">
    <property type="entry name" value="KPR_N"/>
</dbReference>
<dbReference type="EC" id="1.1.1.169" evidence="3 10"/>
<dbReference type="NCBIfam" id="TIGR00745">
    <property type="entry name" value="apbA_panE"/>
    <property type="match status" value="1"/>
</dbReference>
<feature type="domain" description="Ketopantoate reductase N-terminal" evidence="11">
    <location>
        <begin position="14"/>
        <end position="159"/>
    </location>
</feature>
<organism evidence="13 14">
    <name type="scientific">Ideonella aquatica</name>
    <dbReference type="NCBI Taxonomy" id="2824119"/>
    <lineage>
        <taxon>Bacteria</taxon>
        <taxon>Pseudomonadati</taxon>
        <taxon>Pseudomonadota</taxon>
        <taxon>Betaproteobacteria</taxon>
        <taxon>Burkholderiales</taxon>
        <taxon>Sphaerotilaceae</taxon>
        <taxon>Ideonella</taxon>
    </lineage>
</organism>
<proteinExistence type="inferred from homology"/>